<evidence type="ECO:0000256" key="12">
    <source>
        <dbReference type="ARBA" id="ARBA00023235"/>
    </source>
</evidence>
<dbReference type="InterPro" id="IPR050474">
    <property type="entry name" value="Hel308_SKI2-like"/>
</dbReference>
<evidence type="ECO:0000256" key="14">
    <source>
        <dbReference type="ARBA" id="ARBA00034617"/>
    </source>
</evidence>
<dbReference type="InterPro" id="IPR027417">
    <property type="entry name" value="P-loop_NTPase"/>
</dbReference>
<keyword evidence="4" id="KW-0158">Chromosome</keyword>
<evidence type="ECO:0000256" key="9">
    <source>
        <dbReference type="ARBA" id="ARBA00022840"/>
    </source>
</evidence>
<keyword evidence="6" id="KW-0227">DNA damage</keyword>
<accession>A0AAJ7WRX9</accession>
<evidence type="ECO:0000256" key="11">
    <source>
        <dbReference type="ARBA" id="ARBA00023204"/>
    </source>
</evidence>
<dbReference type="EC" id="5.6.2.4" evidence="15"/>
<evidence type="ECO:0000256" key="17">
    <source>
        <dbReference type="ARBA" id="ARBA00053573"/>
    </source>
</evidence>
<dbReference type="FunFam" id="3.40.50.300:FF:000813">
    <property type="entry name" value="helicase POLQ-like isoform X1"/>
    <property type="match status" value="1"/>
</dbReference>
<evidence type="ECO:0000256" key="6">
    <source>
        <dbReference type="ARBA" id="ARBA00022763"/>
    </source>
</evidence>
<dbReference type="InterPro" id="IPR057220">
    <property type="entry name" value="DUF7898"/>
</dbReference>
<keyword evidence="5" id="KW-0547">Nucleotide-binding</keyword>
<dbReference type="InterPro" id="IPR048960">
    <property type="entry name" value="POLQ-like_helical"/>
</dbReference>
<evidence type="ECO:0000256" key="3">
    <source>
        <dbReference type="ARBA" id="ARBA00010140"/>
    </source>
</evidence>
<evidence type="ECO:0000259" key="21">
    <source>
        <dbReference type="PROSITE" id="PS51192"/>
    </source>
</evidence>
<evidence type="ECO:0000313" key="25">
    <source>
        <dbReference type="RefSeq" id="XP_032806484.1"/>
    </source>
</evidence>
<feature type="domain" description="Helicase C-terminal" evidence="22">
    <location>
        <begin position="646"/>
        <end position="840"/>
    </location>
</feature>
<dbReference type="SUPFAM" id="SSF158702">
    <property type="entry name" value="Sec63 N-terminal domain-like"/>
    <property type="match status" value="1"/>
</dbReference>
<keyword evidence="7" id="KW-0378">Hydrolase</keyword>
<gene>
    <name evidence="24 25 26" type="primary">LOC116940589</name>
</gene>
<evidence type="ECO:0000313" key="26">
    <source>
        <dbReference type="RefSeq" id="XP_032806485.1"/>
    </source>
</evidence>
<name>A0AAJ7WRX9_PETMA</name>
<dbReference type="GO" id="GO:0005694">
    <property type="term" value="C:chromosome"/>
    <property type="evidence" value="ECO:0007669"/>
    <property type="project" value="UniProtKB-SubCell"/>
</dbReference>
<evidence type="ECO:0000256" key="4">
    <source>
        <dbReference type="ARBA" id="ARBA00022454"/>
    </source>
</evidence>
<dbReference type="GO" id="GO:0005634">
    <property type="term" value="C:nucleus"/>
    <property type="evidence" value="ECO:0007669"/>
    <property type="project" value="UniProtKB-SubCell"/>
</dbReference>
<evidence type="ECO:0000256" key="1">
    <source>
        <dbReference type="ARBA" id="ARBA00004123"/>
    </source>
</evidence>
<dbReference type="Gene3D" id="1.10.150.20">
    <property type="entry name" value="5' to 3' exonuclease, C-terminal subdomain"/>
    <property type="match status" value="1"/>
</dbReference>
<dbReference type="GO" id="GO:0005524">
    <property type="term" value="F:ATP binding"/>
    <property type="evidence" value="ECO:0007669"/>
    <property type="project" value="UniProtKB-KW"/>
</dbReference>
<dbReference type="FunFam" id="1.10.3380.20:FF:000002">
    <property type="entry name" value="helicase POLQ-like isoform X1"/>
    <property type="match status" value="1"/>
</dbReference>
<evidence type="ECO:0000313" key="24">
    <source>
        <dbReference type="RefSeq" id="XP_032806483.1"/>
    </source>
</evidence>
<keyword evidence="10" id="KW-0238">DNA-binding</keyword>
<dbReference type="Pfam" id="PF25453">
    <property type="entry name" value="DUF7898"/>
    <property type="match status" value="1"/>
</dbReference>
<dbReference type="FunFam" id="1.10.150.20:FF:000058">
    <property type="entry name" value="Helicase, POLQ like"/>
    <property type="match status" value="1"/>
</dbReference>
<dbReference type="InterPro" id="IPR014001">
    <property type="entry name" value="Helicase_ATP-bd"/>
</dbReference>
<dbReference type="CDD" id="cd18795">
    <property type="entry name" value="SF2_C_Ski2"/>
    <property type="match status" value="1"/>
</dbReference>
<sequence length="1173" mass="130892">MLIWKVSHSLKRGREKSGLTPSKDKVVVHCVDQSQSGRANIRVRQRIPIRVDLKFMVPPDDREELPSQVFIADIMTKELGSSGNTCEVPECDGEDSSDDMFGEYDSIAGDISFMDALEKQHNQDNCSQTFSLTQKDPEPQNCLPKKLVQHSPLSSGSALGCDNIGQMKTHDVEQFMPNDWKEKTIKRTEFNDSVGSVHFVQNVQTELHNGFNTKNVENDIKSLPRGSSQNTKLPKLDETIHTLTSNSKADAKTRFCNSEDEIKLADILKDDLECTITTRKPLKRTCTSAHSEEEANETNAAFSETANRIACGRADSSSKNVLGLENIKVATDVANKGMSIRDRIKNTLVGNARAATPVVSRTRHLQESALSHERQIAMETCANDSQFEIGPFYGLPTKVHSLLQQQRGIKELYAWQHDCLSLNSVRQGKNLIYSLPTSGGKTLVAEILMLRELLCKRRDALLILPYVAIVQEKVRSLSVFGVELEIFIEEYAGSKGRMPPRKKRKKNSLYIATIEKAHSLVNSLLEEGRMQEIGLIVVDELHMLGEGGSRGATLEQTLAKVQYTSKTTQIIGMSATLSNINDLQKFLNAELYTNDFRPVELREYIKLGDSIYGVNNKALCPEEQFDFIRLLSYKYSSGMLKMDPDHIVALVTEVIPAHSCLVFCPTKKNCENVAEMICKYLAKTFLQHREEEKRALLAELQADGELCPVLRRTVPYGLAYHHSGLTGEERRLIEEAYSAGTLCLLTCTSTLAAGVNLPARRVILRSPYIGNSFLSRSQYKQMVGRAGRAGIDSSGESITIVNSRDKAKAVTLVGGPFEVCQSSLTYEDGKGVQSLLLSLIGLKITTDIDAIYRFLETTLFGVQQQEGGMKELGELGRHCLQQLLQLGLVRLCSRSEGAAAPSEQMLEITKLGQATYKGSVDLAFCTVLYRDLKTGVEGLVLNNYLHLIYLATPYDMVSQCRPDWNTYMRQFNQLDVTEQKVATFIGVPEGFIARKMAGQGTRQKTVDERVVNRFYLALVLYALFKQTSVWEAASKFGQNRGFIQNLVGSAAAFASCIMHFCQELDEFWAYQLLFADLTQKLSYCVKSELIPLMEVAGVKEARARQLYKAGFKSLAMLANADPKDLVQQIEFLPHRQAKQIVFSAKLLLTEKAEALREEAEELLALPDFPLLLS</sequence>
<dbReference type="FunFam" id="3.40.50.300:FF:001293">
    <property type="entry name" value="helicase POLQ-like isoform X5"/>
    <property type="match status" value="1"/>
</dbReference>
<dbReference type="GO" id="GO:0003677">
    <property type="term" value="F:DNA binding"/>
    <property type="evidence" value="ECO:0007669"/>
    <property type="project" value="UniProtKB-KW"/>
</dbReference>
<comment type="catalytic activity">
    <reaction evidence="16">
        <text>ATP + H2O = ADP + phosphate + H(+)</text>
        <dbReference type="Rhea" id="RHEA:13065"/>
        <dbReference type="ChEBI" id="CHEBI:15377"/>
        <dbReference type="ChEBI" id="CHEBI:15378"/>
        <dbReference type="ChEBI" id="CHEBI:30616"/>
        <dbReference type="ChEBI" id="CHEBI:43474"/>
        <dbReference type="ChEBI" id="CHEBI:456216"/>
        <dbReference type="EC" id="5.6.2.4"/>
    </reaction>
</comment>
<dbReference type="CDD" id="cd18026">
    <property type="entry name" value="DEXHc_POLQ-like"/>
    <property type="match status" value="1"/>
</dbReference>
<dbReference type="PROSITE" id="PS51194">
    <property type="entry name" value="HELICASE_CTER"/>
    <property type="match status" value="1"/>
</dbReference>
<evidence type="ECO:0000313" key="23">
    <source>
        <dbReference type="Proteomes" id="UP001318040"/>
    </source>
</evidence>
<evidence type="ECO:0000256" key="5">
    <source>
        <dbReference type="ARBA" id="ARBA00022741"/>
    </source>
</evidence>
<evidence type="ECO:0000256" key="2">
    <source>
        <dbReference type="ARBA" id="ARBA00004286"/>
    </source>
</evidence>
<protein>
    <recommendedName>
        <fullName evidence="18">Helicase POLQ-like</fullName>
        <ecNumber evidence="15">5.6.2.4</ecNumber>
    </recommendedName>
    <alternativeName>
        <fullName evidence="20">Mus308-like helicase</fullName>
    </alternativeName>
    <alternativeName>
        <fullName evidence="19">POLQ-like helicase</fullName>
    </alternativeName>
</protein>
<evidence type="ECO:0000256" key="7">
    <source>
        <dbReference type="ARBA" id="ARBA00022801"/>
    </source>
</evidence>
<comment type="similarity">
    <text evidence="3">Belongs to the helicase family. SKI2 subfamily.</text>
</comment>
<dbReference type="SMART" id="SM00487">
    <property type="entry name" value="DEXDc"/>
    <property type="match status" value="1"/>
</dbReference>
<dbReference type="Proteomes" id="UP001318040">
    <property type="component" value="Chromosome 9"/>
</dbReference>
<comment type="subcellular location">
    <subcellularLocation>
        <location evidence="2">Chromosome</location>
    </subcellularLocation>
    <subcellularLocation>
        <location evidence="1">Nucleus</location>
    </subcellularLocation>
</comment>
<evidence type="ECO:0000256" key="20">
    <source>
        <dbReference type="ARBA" id="ARBA00076391"/>
    </source>
</evidence>
<dbReference type="SUPFAM" id="SSF52540">
    <property type="entry name" value="P-loop containing nucleoside triphosphate hydrolases"/>
    <property type="match status" value="1"/>
</dbReference>
<keyword evidence="12" id="KW-0413">Isomerase</keyword>
<comment type="function">
    <text evidence="17">Single-stranded 3'-5' DNA helicase that plays a key role in homology-driven double-strand break (DSB) repair. Involved in different DSB repair mechanisms that are guided by annealing of extensive stretches of complementary bases at break ends, such as microhomology-mediated end-joining (MMEJ), single-strand annealing (SSA) or synthesis-dependent strand annealing (SDSA). Possesses both DNA unwinding and annealing activities. Forms a complex with RAD51, stimulating HELQ DNA helicase activity and ability to unwing DNA. Efficiently unwinds substrates containing 3' overhangs or a D-loop. In contrast, interaction with the replication protein A (RPA/RP-A) complex inhibits DNA unwinding by HELQ but strongly stimulates DNA strand annealing. Triggers displacement of RPA from single-stranded DNA to facilitate annealing of complementary sequences.</text>
</comment>
<dbReference type="PROSITE" id="PS51192">
    <property type="entry name" value="HELICASE_ATP_BIND_1"/>
    <property type="match status" value="1"/>
</dbReference>
<keyword evidence="23" id="KW-1185">Reference proteome</keyword>
<dbReference type="GO" id="GO:0006281">
    <property type="term" value="P:DNA repair"/>
    <property type="evidence" value="ECO:0007669"/>
    <property type="project" value="UniProtKB-KW"/>
</dbReference>
<dbReference type="PANTHER" id="PTHR47961:SF12">
    <property type="entry name" value="HELICASE POLQ-LIKE"/>
    <property type="match status" value="1"/>
</dbReference>
<dbReference type="KEGG" id="pmrn:116940589"/>
<dbReference type="Pfam" id="PF21099">
    <property type="entry name" value="POLQ_helical"/>
    <property type="match status" value="1"/>
</dbReference>
<dbReference type="Pfam" id="PF00270">
    <property type="entry name" value="DEAD"/>
    <property type="match status" value="1"/>
</dbReference>
<evidence type="ECO:0000256" key="15">
    <source>
        <dbReference type="ARBA" id="ARBA00034808"/>
    </source>
</evidence>
<dbReference type="RefSeq" id="XP_032806483.1">
    <property type="nucleotide sequence ID" value="XM_032950592.1"/>
</dbReference>
<dbReference type="GO" id="GO:0043138">
    <property type="term" value="F:3'-5' DNA helicase activity"/>
    <property type="evidence" value="ECO:0007669"/>
    <property type="project" value="UniProtKB-EC"/>
</dbReference>
<evidence type="ECO:0000259" key="22">
    <source>
        <dbReference type="PROSITE" id="PS51194"/>
    </source>
</evidence>
<evidence type="ECO:0000256" key="13">
    <source>
        <dbReference type="ARBA" id="ARBA00023242"/>
    </source>
</evidence>
<dbReference type="RefSeq" id="XP_032806484.1">
    <property type="nucleotide sequence ID" value="XM_032950593.1"/>
</dbReference>
<evidence type="ECO:0000256" key="16">
    <source>
        <dbReference type="ARBA" id="ARBA00048988"/>
    </source>
</evidence>
<dbReference type="GO" id="GO:0016787">
    <property type="term" value="F:hydrolase activity"/>
    <property type="evidence" value="ECO:0007669"/>
    <property type="project" value="UniProtKB-KW"/>
</dbReference>
<feature type="domain" description="Helicase ATP-binding" evidence="21">
    <location>
        <begin position="422"/>
        <end position="595"/>
    </location>
</feature>
<keyword evidence="11" id="KW-0234">DNA repair</keyword>
<dbReference type="Gene3D" id="3.40.50.300">
    <property type="entry name" value="P-loop containing nucleotide triphosphate hydrolases"/>
    <property type="match status" value="2"/>
</dbReference>
<dbReference type="RefSeq" id="XP_032806485.1">
    <property type="nucleotide sequence ID" value="XM_032950594.1"/>
</dbReference>
<organism evidence="23 24">
    <name type="scientific">Petromyzon marinus</name>
    <name type="common">Sea lamprey</name>
    <dbReference type="NCBI Taxonomy" id="7757"/>
    <lineage>
        <taxon>Eukaryota</taxon>
        <taxon>Metazoa</taxon>
        <taxon>Chordata</taxon>
        <taxon>Craniata</taxon>
        <taxon>Vertebrata</taxon>
        <taxon>Cyclostomata</taxon>
        <taxon>Hyperoartia</taxon>
        <taxon>Petromyzontiformes</taxon>
        <taxon>Petromyzontidae</taxon>
        <taxon>Petromyzon</taxon>
    </lineage>
</organism>
<dbReference type="AlphaFoldDB" id="A0AAJ7WRX9"/>
<evidence type="ECO:0000256" key="18">
    <source>
        <dbReference type="ARBA" id="ARBA00069099"/>
    </source>
</evidence>
<proteinExistence type="inferred from homology"/>
<dbReference type="InterPro" id="IPR011545">
    <property type="entry name" value="DEAD/DEAH_box_helicase_dom"/>
</dbReference>
<dbReference type="Pfam" id="PF20470">
    <property type="entry name" value="HTH_61"/>
    <property type="match status" value="1"/>
</dbReference>
<reference evidence="24 25" key="1">
    <citation type="submission" date="2025-04" db="UniProtKB">
        <authorList>
            <consortium name="RefSeq"/>
        </authorList>
    </citation>
    <scope>IDENTIFICATION</scope>
    <source>
        <tissue evidence="24 25">Sperm</tissue>
    </source>
</reference>
<dbReference type="Pfam" id="PF00271">
    <property type="entry name" value="Helicase_C"/>
    <property type="match status" value="1"/>
</dbReference>
<dbReference type="Gene3D" id="1.10.3380.20">
    <property type="match status" value="1"/>
</dbReference>
<dbReference type="PANTHER" id="PTHR47961">
    <property type="entry name" value="DNA POLYMERASE THETA, PUTATIVE (AFU_ORTHOLOGUE AFUA_1G05260)-RELATED"/>
    <property type="match status" value="1"/>
</dbReference>
<evidence type="ECO:0000256" key="10">
    <source>
        <dbReference type="ARBA" id="ARBA00023125"/>
    </source>
</evidence>
<dbReference type="SMART" id="SM00490">
    <property type="entry name" value="HELICc"/>
    <property type="match status" value="1"/>
</dbReference>
<keyword evidence="8" id="KW-0347">Helicase</keyword>
<comment type="catalytic activity">
    <reaction evidence="14">
        <text>Couples ATP hydrolysis with the unwinding of duplex DNA by translocating in the 3'-5' direction.</text>
        <dbReference type="EC" id="5.6.2.4"/>
    </reaction>
</comment>
<keyword evidence="13" id="KW-0539">Nucleus</keyword>
<evidence type="ECO:0000256" key="19">
    <source>
        <dbReference type="ARBA" id="ARBA00074990"/>
    </source>
</evidence>
<evidence type="ECO:0000256" key="8">
    <source>
        <dbReference type="ARBA" id="ARBA00022806"/>
    </source>
</evidence>
<dbReference type="InterPro" id="IPR046931">
    <property type="entry name" value="HTH_61"/>
</dbReference>
<keyword evidence="9" id="KW-0067">ATP-binding</keyword>
<dbReference type="InterPro" id="IPR001650">
    <property type="entry name" value="Helicase_C-like"/>
</dbReference>